<accession>A0A5B0NIZ7</accession>
<dbReference type="AlphaFoldDB" id="A0A5B0NIZ7"/>
<reference evidence="2 3" key="1">
    <citation type="submission" date="2019-05" db="EMBL/GenBank/DDBJ databases">
        <title>Emergence of the Ug99 lineage of the wheat stem rust pathogen through somatic hybridization.</title>
        <authorList>
            <person name="Li F."/>
            <person name="Upadhyaya N.M."/>
            <person name="Sperschneider J."/>
            <person name="Matny O."/>
            <person name="Nguyen-Phuc H."/>
            <person name="Mago R."/>
            <person name="Raley C."/>
            <person name="Miller M.E."/>
            <person name="Silverstein K.A.T."/>
            <person name="Henningsen E."/>
            <person name="Hirsch C.D."/>
            <person name="Visser B."/>
            <person name="Pretorius Z.A."/>
            <person name="Steffenson B.J."/>
            <person name="Schwessinger B."/>
            <person name="Dodds P.N."/>
            <person name="Figueroa M."/>
        </authorList>
    </citation>
    <scope>NUCLEOTIDE SEQUENCE [LARGE SCALE GENOMIC DNA]</scope>
    <source>
        <strain evidence="2 3">Ug99</strain>
    </source>
</reference>
<dbReference type="EMBL" id="VDEP01000405">
    <property type="protein sequence ID" value="KAA1088616.1"/>
    <property type="molecule type" value="Genomic_DNA"/>
</dbReference>
<evidence type="ECO:0000256" key="1">
    <source>
        <dbReference type="SAM" id="Phobius"/>
    </source>
</evidence>
<gene>
    <name evidence="2" type="ORF">PGTUg99_007799</name>
</gene>
<proteinExistence type="predicted"/>
<keyword evidence="1" id="KW-0812">Transmembrane</keyword>
<dbReference type="Proteomes" id="UP000325313">
    <property type="component" value="Unassembled WGS sequence"/>
</dbReference>
<feature type="transmembrane region" description="Helical" evidence="1">
    <location>
        <begin position="6"/>
        <end position="28"/>
    </location>
</feature>
<evidence type="ECO:0000313" key="3">
    <source>
        <dbReference type="Proteomes" id="UP000325313"/>
    </source>
</evidence>
<sequence length="464" mass="53627">MIPTQLYLLLLLIGDSPILFVISTFGAASKKECLSLIQHPQALKKRAYPQRLLEPTTKWEVEAQSLRASGDYGSRDKQLYKKIQNYKIRIPSENIQDERLKVEQHQNLRLIYDTLALLELKERFTPPNVEILNRNLKILASGPKISNLVVKGVKGGASSFEMNLFDFLSKSFREDKLQLWCQLYDSWHSLNTNFLNEVSIILKTQDLMKASDKLMVKARIANSISKNKPKPRLSDVDVQTGRVHQDSSYLYTRVNQISPGIWKFCLPMKTGQFDVNFLTSNPIARLSWFLDDLDPGEMTVYAQALQKIQPPSLPELMKRQLILEQDRHTEPSKKFAQPSWFVQHMGWDHFQRIMLEFEKFPLGNNGKLKPRVSSQRGDKTRSSGTISSKFLRSASEKEWNDFSKKKLNDVCKKELNELLEKNMLLAIAPDVDISLSMMQWLRNFLTWLNSSEVQVRRFPTCEVS</sequence>
<evidence type="ECO:0000313" key="2">
    <source>
        <dbReference type="EMBL" id="KAA1088616.1"/>
    </source>
</evidence>
<keyword evidence="1" id="KW-1133">Transmembrane helix</keyword>
<comment type="caution">
    <text evidence="2">The sequence shown here is derived from an EMBL/GenBank/DDBJ whole genome shotgun (WGS) entry which is preliminary data.</text>
</comment>
<protein>
    <submittedName>
        <fullName evidence="2">Uncharacterized protein</fullName>
    </submittedName>
</protein>
<organism evidence="2 3">
    <name type="scientific">Puccinia graminis f. sp. tritici</name>
    <dbReference type="NCBI Taxonomy" id="56615"/>
    <lineage>
        <taxon>Eukaryota</taxon>
        <taxon>Fungi</taxon>
        <taxon>Dikarya</taxon>
        <taxon>Basidiomycota</taxon>
        <taxon>Pucciniomycotina</taxon>
        <taxon>Pucciniomycetes</taxon>
        <taxon>Pucciniales</taxon>
        <taxon>Pucciniaceae</taxon>
        <taxon>Puccinia</taxon>
    </lineage>
</organism>
<keyword evidence="1" id="KW-0472">Membrane</keyword>
<name>A0A5B0NIZ7_PUCGR</name>